<evidence type="ECO:0000256" key="2">
    <source>
        <dbReference type="ARBA" id="ARBA00023125"/>
    </source>
</evidence>
<protein>
    <recommendedName>
        <fullName evidence="8">Site-specific integrase</fullName>
    </recommendedName>
</protein>
<dbReference type="InterPro" id="IPR044068">
    <property type="entry name" value="CB"/>
</dbReference>
<comment type="similarity">
    <text evidence="1">Belongs to the 'phage' integrase family.</text>
</comment>
<name>A0AB72VBS2_CORGB</name>
<dbReference type="PROSITE" id="PS51898">
    <property type="entry name" value="TYR_RECOMBINASE"/>
    <property type="match status" value="1"/>
</dbReference>
<dbReference type="AlphaFoldDB" id="A0AB72VBS2"/>
<evidence type="ECO:0000256" key="1">
    <source>
        <dbReference type="ARBA" id="ARBA00008857"/>
    </source>
</evidence>
<evidence type="ECO:0000256" key="3">
    <source>
        <dbReference type="ARBA" id="ARBA00023172"/>
    </source>
</evidence>
<dbReference type="InterPro" id="IPR013762">
    <property type="entry name" value="Integrase-like_cat_sf"/>
</dbReference>
<evidence type="ECO:0008006" key="8">
    <source>
        <dbReference type="Google" id="ProtNLM"/>
    </source>
</evidence>
<dbReference type="RefSeq" id="WP_011897490.1">
    <property type="nucleotide sequence ID" value="NC_009342.1"/>
</dbReference>
<dbReference type="GO" id="GO:0015074">
    <property type="term" value="P:DNA integration"/>
    <property type="evidence" value="ECO:0007669"/>
    <property type="project" value="InterPro"/>
</dbReference>
<dbReference type="CDD" id="cd01189">
    <property type="entry name" value="INT_ICEBs1_C_like"/>
    <property type="match status" value="1"/>
</dbReference>
<dbReference type="SUPFAM" id="SSF56349">
    <property type="entry name" value="DNA breaking-rejoining enzymes"/>
    <property type="match status" value="1"/>
</dbReference>
<dbReference type="EMBL" id="AP009044">
    <property type="protein sequence ID" value="BAF54919.1"/>
    <property type="molecule type" value="Genomic_DNA"/>
</dbReference>
<dbReference type="InterPro" id="IPR002104">
    <property type="entry name" value="Integrase_catalytic"/>
</dbReference>
<evidence type="ECO:0000259" key="5">
    <source>
        <dbReference type="PROSITE" id="PS51898"/>
    </source>
</evidence>
<accession>A0AB72VBS2</accession>
<evidence type="ECO:0000256" key="4">
    <source>
        <dbReference type="PROSITE-ProRule" id="PRU01248"/>
    </source>
</evidence>
<dbReference type="Gene3D" id="1.10.150.130">
    <property type="match status" value="1"/>
</dbReference>
<dbReference type="Pfam" id="PF00589">
    <property type="entry name" value="Phage_integrase"/>
    <property type="match status" value="1"/>
</dbReference>
<dbReference type="GO" id="GO:0006310">
    <property type="term" value="P:DNA recombination"/>
    <property type="evidence" value="ECO:0007669"/>
    <property type="project" value="UniProtKB-KW"/>
</dbReference>
<feature type="domain" description="Core-binding (CB)" evidence="6">
    <location>
        <begin position="65"/>
        <end position="149"/>
    </location>
</feature>
<dbReference type="InterPro" id="IPR010998">
    <property type="entry name" value="Integrase_recombinase_N"/>
</dbReference>
<sequence length="393" mass="43550">MAVQRRPKAGKLKNGKVQWVVRYRDPSGKEHSKTFYTEKEAKAFDTEQSRALRRNEWINPVDAETTLGVITQAWADEATRDETISVRKTFLRNLGPLADMPISAVKTSDILSWRKKLLTGRDWLDGSTLSESTTANTVGQLMSVLKRAQQDRMILVIPTVRVPKSAPARAISRQELLTEEQIQSIAHAVATPKGHYKARPWLKSMIRVAAGSGLRVSEICALRPEDVNFLRHTISVSRQMGRGGVAKTPKSKASVRTIPVARWVTTEIVEWIKENPVGESGWIWTRPVGEPGRPFDRSAVTHGLLPAIKAHGLRQHSFHDFRHFFASVLIFKGVPANAVQDALGHASASVTWDTYAHIFPGQDDVMRDALAGLNLLRDDCGIGKKKAPGSHAG</sequence>
<gene>
    <name evidence="7" type="ordered locus">cgR_1924</name>
</gene>
<dbReference type="Proteomes" id="UP000006698">
    <property type="component" value="Chromosome"/>
</dbReference>
<feature type="domain" description="Tyr recombinase" evidence="5">
    <location>
        <begin position="172"/>
        <end position="368"/>
    </location>
</feature>
<dbReference type="InterPro" id="IPR050090">
    <property type="entry name" value="Tyrosine_recombinase_XerCD"/>
</dbReference>
<dbReference type="PROSITE" id="PS51900">
    <property type="entry name" value="CB"/>
    <property type="match status" value="1"/>
</dbReference>
<keyword evidence="2 4" id="KW-0238">DNA-binding</keyword>
<dbReference type="InterPro" id="IPR011010">
    <property type="entry name" value="DNA_brk_join_enz"/>
</dbReference>
<dbReference type="Gene3D" id="1.10.443.10">
    <property type="entry name" value="Intergrase catalytic core"/>
    <property type="match status" value="1"/>
</dbReference>
<dbReference type="KEGG" id="cgt:cgR_1924"/>
<dbReference type="PANTHER" id="PTHR30349:SF64">
    <property type="entry name" value="PROPHAGE INTEGRASE INTD-RELATED"/>
    <property type="match status" value="1"/>
</dbReference>
<evidence type="ECO:0000259" key="6">
    <source>
        <dbReference type="PROSITE" id="PS51900"/>
    </source>
</evidence>
<reference evidence="7" key="1">
    <citation type="journal article" date="2007" name="Microbiology">
        <title>Comparative analysis of the Corynebacterium glutamicum group and complete genome sequence of strain R.</title>
        <authorList>
            <person name="Yukawa H."/>
            <person name="Omumasaba C.A."/>
            <person name="Nonaka H."/>
            <person name="Kos P."/>
            <person name="Okai N."/>
            <person name="Suzuki N."/>
            <person name="Suda M."/>
            <person name="Tsuge Y."/>
            <person name="Watanabe J."/>
            <person name="Ikeda Y."/>
            <person name="Vertes A.A."/>
            <person name="Inui M."/>
        </authorList>
    </citation>
    <scope>NUCLEOTIDE SEQUENCE</scope>
    <source>
        <strain evidence="7">R</strain>
    </source>
</reference>
<organism evidence="7">
    <name type="scientific">Corynebacterium glutamicum (strain R)</name>
    <dbReference type="NCBI Taxonomy" id="340322"/>
    <lineage>
        <taxon>Bacteria</taxon>
        <taxon>Bacillati</taxon>
        <taxon>Actinomycetota</taxon>
        <taxon>Actinomycetes</taxon>
        <taxon>Mycobacteriales</taxon>
        <taxon>Corynebacteriaceae</taxon>
        <taxon>Corynebacterium</taxon>
    </lineage>
</organism>
<dbReference type="PANTHER" id="PTHR30349">
    <property type="entry name" value="PHAGE INTEGRASE-RELATED"/>
    <property type="match status" value="1"/>
</dbReference>
<keyword evidence="3" id="KW-0233">DNA recombination</keyword>
<dbReference type="GO" id="GO:0003677">
    <property type="term" value="F:DNA binding"/>
    <property type="evidence" value="ECO:0007669"/>
    <property type="project" value="UniProtKB-UniRule"/>
</dbReference>
<evidence type="ECO:0000313" key="7">
    <source>
        <dbReference type="EMBL" id="BAF54919.1"/>
    </source>
</evidence>
<proteinExistence type="inferred from homology"/>